<dbReference type="GO" id="GO:0006284">
    <property type="term" value="P:base-excision repair"/>
    <property type="evidence" value="ECO:0007669"/>
    <property type="project" value="TreeGrafter"/>
</dbReference>
<organism evidence="10 11">
    <name type="scientific">Littorina saxatilis</name>
    <dbReference type="NCBI Taxonomy" id="31220"/>
    <lineage>
        <taxon>Eukaryota</taxon>
        <taxon>Metazoa</taxon>
        <taxon>Spiralia</taxon>
        <taxon>Lophotrochozoa</taxon>
        <taxon>Mollusca</taxon>
        <taxon>Gastropoda</taxon>
        <taxon>Caenogastropoda</taxon>
        <taxon>Littorinimorpha</taxon>
        <taxon>Littorinoidea</taxon>
        <taxon>Littorinidae</taxon>
        <taxon>Littorina</taxon>
    </lineage>
</organism>
<dbReference type="Proteomes" id="UP001374579">
    <property type="component" value="Unassembled WGS sequence"/>
</dbReference>
<dbReference type="GO" id="GO:0008270">
    <property type="term" value="F:zinc ion binding"/>
    <property type="evidence" value="ECO:0007669"/>
    <property type="project" value="InterPro"/>
</dbReference>
<evidence type="ECO:0000259" key="9">
    <source>
        <dbReference type="Pfam" id="PF01261"/>
    </source>
</evidence>
<dbReference type="InterPro" id="IPR001719">
    <property type="entry name" value="AP_endonuc_2"/>
</dbReference>
<dbReference type="PROSITE" id="PS00730">
    <property type="entry name" value="AP_NUCLEASE_F2_2"/>
    <property type="match status" value="1"/>
</dbReference>
<dbReference type="GO" id="GO:0003906">
    <property type="term" value="F:DNA-(apurinic or apyrimidinic site) endonuclease activity"/>
    <property type="evidence" value="ECO:0007669"/>
    <property type="project" value="TreeGrafter"/>
</dbReference>
<dbReference type="Pfam" id="PF01261">
    <property type="entry name" value="AP_endonuc_2"/>
    <property type="match status" value="1"/>
</dbReference>
<dbReference type="GO" id="GO:0005634">
    <property type="term" value="C:nucleus"/>
    <property type="evidence" value="ECO:0007669"/>
    <property type="project" value="TreeGrafter"/>
</dbReference>
<evidence type="ECO:0000256" key="2">
    <source>
        <dbReference type="ARBA" id="ARBA00005340"/>
    </source>
</evidence>
<dbReference type="AlphaFoldDB" id="A0AAN9BXY1"/>
<evidence type="ECO:0000256" key="6">
    <source>
        <dbReference type="ARBA" id="ARBA00022833"/>
    </source>
</evidence>
<keyword evidence="5" id="KW-0378">Hydrolase</keyword>
<reference evidence="10 11" key="1">
    <citation type="submission" date="2024-02" db="EMBL/GenBank/DDBJ databases">
        <title>Chromosome-scale genome assembly of the rough periwinkle Littorina saxatilis.</title>
        <authorList>
            <person name="De Jode A."/>
            <person name="Faria R."/>
            <person name="Formenti G."/>
            <person name="Sims Y."/>
            <person name="Smith T.P."/>
            <person name="Tracey A."/>
            <person name="Wood J.M.D."/>
            <person name="Zagrodzka Z.B."/>
            <person name="Johannesson K."/>
            <person name="Butlin R.K."/>
            <person name="Leder E.H."/>
        </authorList>
    </citation>
    <scope>NUCLEOTIDE SEQUENCE [LARGE SCALE GENOMIC DNA]</scope>
    <source>
        <strain evidence="10">Snail1</strain>
        <tissue evidence="10">Muscle</tissue>
    </source>
</reference>
<dbReference type="FunFam" id="3.20.20.150:FF:000001">
    <property type="entry name" value="Probable endonuclease 4"/>
    <property type="match status" value="1"/>
</dbReference>
<feature type="compositionally biased region" description="Basic and acidic residues" evidence="8">
    <location>
        <begin position="11"/>
        <end position="26"/>
    </location>
</feature>
<dbReference type="InterPro" id="IPR036237">
    <property type="entry name" value="Xyl_isomerase-like_sf"/>
</dbReference>
<dbReference type="PANTHER" id="PTHR21445:SF0">
    <property type="entry name" value="APURINIC-APYRIMIDINIC ENDONUCLEASE"/>
    <property type="match status" value="1"/>
</dbReference>
<proteinExistence type="inferred from homology"/>
<dbReference type="InterPro" id="IPR013022">
    <property type="entry name" value="Xyl_isomerase-like_TIM-brl"/>
</dbReference>
<sequence length="475" mass="51694">MSRSMKSGVKAKKEVTPFETVADTKKTSRQNTKSETSTTKTEKEIHENDDGDADSKHSDEGSRYSLRKKRALTNQCEGGSAKKRSVATSQPAPALTKKNGSPEPKSRGTTQKPRQARQPYNQDNQTPQGQSDGTYNTEAPNTKTGSQAPKASVNTKRQKEKNVSDDEIILPGGTAEKSAGVKHENGHGSNGCTMTASSKLVGAHCSIAGGLYKAVEEAVAMGGRAFALFLRSQRTWASKPLDPEAADKFKAACKEHGFPPHSILPHGSYLMNCGSPNPETLQKSRDALVEELKRCEALGLTLYNFHPGSTCGEISIPKSLDKIAESINLAHSQTKFVTAVIENMCCQGNTIGGRFEELKGIIDRVKDKARIGVCLDTCHAFAAGFDLSTKEGFEKFVSDFEDIVGFQYLKGMHLNDSKGSLGCHLDRHENIGKGQIGLDGFRRIMQDPRFDNIPMILETPLGDYRGEIRTLNKLA</sequence>
<dbReference type="GO" id="GO:0008081">
    <property type="term" value="F:phosphoric diester hydrolase activity"/>
    <property type="evidence" value="ECO:0007669"/>
    <property type="project" value="TreeGrafter"/>
</dbReference>
<evidence type="ECO:0000256" key="7">
    <source>
        <dbReference type="ARBA" id="ARBA00023204"/>
    </source>
</evidence>
<dbReference type="NCBIfam" id="TIGR00587">
    <property type="entry name" value="nfo"/>
    <property type="match status" value="1"/>
</dbReference>
<keyword evidence="3" id="KW-0479">Metal-binding</keyword>
<feature type="compositionally biased region" description="Basic and acidic residues" evidence="8">
    <location>
        <begin position="40"/>
        <end position="62"/>
    </location>
</feature>
<evidence type="ECO:0000256" key="8">
    <source>
        <dbReference type="SAM" id="MobiDB-lite"/>
    </source>
</evidence>
<dbReference type="EMBL" id="JBAMIC010000002">
    <property type="protein sequence ID" value="KAK7113124.1"/>
    <property type="molecule type" value="Genomic_DNA"/>
</dbReference>
<dbReference type="InterPro" id="IPR018246">
    <property type="entry name" value="AP_endonuc_F2_Zn_BS"/>
</dbReference>
<feature type="domain" description="Xylose isomerase-like TIM barrel" evidence="9">
    <location>
        <begin position="215"/>
        <end position="469"/>
    </location>
</feature>
<evidence type="ECO:0000256" key="4">
    <source>
        <dbReference type="ARBA" id="ARBA00022763"/>
    </source>
</evidence>
<dbReference type="PROSITE" id="PS00729">
    <property type="entry name" value="AP_NUCLEASE_F2_1"/>
    <property type="match status" value="1"/>
</dbReference>
<dbReference type="PROSITE" id="PS51432">
    <property type="entry name" value="AP_NUCLEASE_F2_4"/>
    <property type="match status" value="1"/>
</dbReference>
<evidence type="ECO:0000313" key="11">
    <source>
        <dbReference type="Proteomes" id="UP001374579"/>
    </source>
</evidence>
<dbReference type="GO" id="GO:0003677">
    <property type="term" value="F:DNA binding"/>
    <property type="evidence" value="ECO:0007669"/>
    <property type="project" value="InterPro"/>
</dbReference>
<keyword evidence="6" id="KW-0862">Zinc</keyword>
<comment type="caution">
    <text evidence="10">The sequence shown here is derived from an EMBL/GenBank/DDBJ whole genome shotgun (WGS) entry which is preliminary data.</text>
</comment>
<comment type="similarity">
    <text evidence="2">Belongs to the AP endonuclease 2 family.</text>
</comment>
<comment type="cofactor">
    <cofactor evidence="1">
        <name>Zn(2+)</name>
        <dbReference type="ChEBI" id="CHEBI:29105"/>
    </cofactor>
</comment>
<keyword evidence="7" id="KW-0234">DNA repair</keyword>
<dbReference type="GO" id="GO:0005739">
    <property type="term" value="C:mitochondrion"/>
    <property type="evidence" value="ECO:0007669"/>
    <property type="project" value="TreeGrafter"/>
</dbReference>
<keyword evidence="4" id="KW-0227">DNA damage</keyword>
<evidence type="ECO:0000256" key="1">
    <source>
        <dbReference type="ARBA" id="ARBA00001947"/>
    </source>
</evidence>
<dbReference type="SMART" id="SM00518">
    <property type="entry name" value="AP2Ec"/>
    <property type="match status" value="1"/>
</dbReference>
<evidence type="ECO:0000313" key="10">
    <source>
        <dbReference type="EMBL" id="KAK7113124.1"/>
    </source>
</evidence>
<gene>
    <name evidence="10" type="ORF">V1264_012471</name>
</gene>
<dbReference type="SUPFAM" id="SSF51658">
    <property type="entry name" value="Xylose isomerase-like"/>
    <property type="match status" value="1"/>
</dbReference>
<name>A0AAN9BXY1_9CAEN</name>
<evidence type="ECO:0000256" key="5">
    <source>
        <dbReference type="ARBA" id="ARBA00022801"/>
    </source>
</evidence>
<protein>
    <recommendedName>
        <fullName evidence="9">Xylose isomerase-like TIM barrel domain-containing protein</fullName>
    </recommendedName>
</protein>
<dbReference type="CDD" id="cd00019">
    <property type="entry name" value="AP2Ec"/>
    <property type="match status" value="1"/>
</dbReference>
<dbReference type="NCBIfam" id="NF002199">
    <property type="entry name" value="PRK01060.1-4"/>
    <property type="match status" value="1"/>
</dbReference>
<dbReference type="PANTHER" id="PTHR21445">
    <property type="entry name" value="ENDONUCLEASE IV ENDODEOXYRIBONUCLEASE IV"/>
    <property type="match status" value="1"/>
</dbReference>
<accession>A0AAN9BXY1</accession>
<keyword evidence="11" id="KW-1185">Reference proteome</keyword>
<dbReference type="Gene3D" id="3.20.20.150">
    <property type="entry name" value="Divalent-metal-dependent TIM barrel enzymes"/>
    <property type="match status" value="1"/>
</dbReference>
<dbReference type="PROSITE" id="PS00731">
    <property type="entry name" value="AP_NUCLEASE_F2_3"/>
    <property type="match status" value="1"/>
</dbReference>
<feature type="compositionally biased region" description="Polar residues" evidence="8">
    <location>
        <begin position="107"/>
        <end position="155"/>
    </location>
</feature>
<evidence type="ECO:0000256" key="3">
    <source>
        <dbReference type="ARBA" id="ARBA00022723"/>
    </source>
</evidence>
<dbReference type="HAMAP" id="MF_00152">
    <property type="entry name" value="Nfo"/>
    <property type="match status" value="1"/>
</dbReference>
<feature type="region of interest" description="Disordered" evidence="8">
    <location>
        <begin position="1"/>
        <end position="190"/>
    </location>
</feature>